<dbReference type="GO" id="GO:0008081">
    <property type="term" value="F:phosphoric diester hydrolase activity"/>
    <property type="evidence" value="ECO:0007669"/>
    <property type="project" value="InterPro"/>
</dbReference>
<evidence type="ECO:0000313" key="2">
    <source>
        <dbReference type="Proteomes" id="UP000014585"/>
    </source>
</evidence>
<accession>S3IVJ2</accession>
<dbReference type="SUPFAM" id="SSF51695">
    <property type="entry name" value="PLC-like phosphodiesterases"/>
    <property type="match status" value="1"/>
</dbReference>
<protein>
    <recommendedName>
        <fullName evidence="3">Glycerophosphodiester phosphodiesterase family protein</fullName>
    </recommendedName>
</protein>
<name>S3IVJ2_9ENTR</name>
<evidence type="ECO:0000313" key="1">
    <source>
        <dbReference type="EMBL" id="EPF17738.1"/>
    </source>
</evidence>
<dbReference type="InterPro" id="IPR017946">
    <property type="entry name" value="PLC-like_Pdiesterase_TIM-brl"/>
</dbReference>
<organism evidence="1 2">
    <name type="scientific">Cedecea davisae DSM 4568</name>
    <dbReference type="NCBI Taxonomy" id="566551"/>
    <lineage>
        <taxon>Bacteria</taxon>
        <taxon>Pseudomonadati</taxon>
        <taxon>Pseudomonadota</taxon>
        <taxon>Gammaproteobacteria</taxon>
        <taxon>Enterobacterales</taxon>
        <taxon>Enterobacteriaceae</taxon>
        <taxon>Cedecea</taxon>
    </lineage>
</organism>
<dbReference type="GO" id="GO:0006629">
    <property type="term" value="P:lipid metabolic process"/>
    <property type="evidence" value="ECO:0007669"/>
    <property type="project" value="InterPro"/>
</dbReference>
<dbReference type="PATRIC" id="fig|566551.4.peg.1588"/>
<dbReference type="STRING" id="566551.HMPREF0201_01718"/>
<dbReference type="AlphaFoldDB" id="S3IVJ2"/>
<dbReference type="EMBL" id="ATDT01000010">
    <property type="protein sequence ID" value="EPF17738.1"/>
    <property type="molecule type" value="Genomic_DNA"/>
</dbReference>
<comment type="caution">
    <text evidence="1">The sequence shown here is derived from an EMBL/GenBank/DDBJ whole genome shotgun (WGS) entry which is preliminary data.</text>
</comment>
<reference evidence="1 2" key="1">
    <citation type="submission" date="2013-04" db="EMBL/GenBank/DDBJ databases">
        <authorList>
            <person name="Weinstock G."/>
            <person name="Sodergren E."/>
            <person name="Lobos E.A."/>
            <person name="Fulton L."/>
            <person name="Fulton R."/>
            <person name="Courtney L."/>
            <person name="Fronick C."/>
            <person name="O'Laughlin M."/>
            <person name="Godfrey J."/>
            <person name="Wilson R.M."/>
            <person name="Miner T."/>
            <person name="Farmer C."/>
            <person name="Delehaunty K."/>
            <person name="Cordes M."/>
            <person name="Minx P."/>
            <person name="Tomlinson C."/>
            <person name="Chen J."/>
            <person name="Wollam A."/>
            <person name="Pepin K.H."/>
            <person name="Palsikar V.B."/>
            <person name="Zhang X."/>
            <person name="Suruliraj S."/>
            <person name="Perna N.T."/>
            <person name="Plunkett G."/>
            <person name="Warren W."/>
            <person name="Mitreva M."/>
            <person name="Mardis E.R."/>
            <person name="Wilson R.K."/>
        </authorList>
    </citation>
    <scope>NUCLEOTIDE SEQUENCE [LARGE SCALE GENOMIC DNA]</scope>
    <source>
        <strain evidence="1 2">DSM 4568</strain>
    </source>
</reference>
<proteinExistence type="predicted"/>
<sequence>MQILAHRGAWSSRDEQNTAPILYKALTSDWGIETDIRDLNGELVVSHDMPRDGVLTVAQFLDDYIASKADAMLALNIKSDGLTIRLKQLLDERNITQYFCFDMSVPDTMPYLAAGMNVAARLSEYEPEGPLSERSQVLWVDGFYGLEISIAQLEKWLCAGKQVCLVSPELHGRDNAALWDQLAAMPLSLRKDPHVMLCTDSPLKAQELLG</sequence>
<evidence type="ECO:0008006" key="3">
    <source>
        <dbReference type="Google" id="ProtNLM"/>
    </source>
</evidence>
<gene>
    <name evidence="1" type="ORF">HMPREF0201_01718</name>
</gene>
<dbReference type="HOGENOM" id="CLU_095644_0_0_6"/>
<dbReference type="RefSeq" id="WP_016536029.1">
    <property type="nucleotide sequence ID" value="NZ_KE161030.1"/>
</dbReference>
<dbReference type="Proteomes" id="UP000014585">
    <property type="component" value="Unassembled WGS sequence"/>
</dbReference>
<dbReference type="OrthoDB" id="9810159at2"/>